<organism evidence="3 4">
    <name type="scientific">Nitratireductor aquibiodomus</name>
    <dbReference type="NCBI Taxonomy" id="204799"/>
    <lineage>
        <taxon>Bacteria</taxon>
        <taxon>Pseudomonadati</taxon>
        <taxon>Pseudomonadota</taxon>
        <taxon>Alphaproteobacteria</taxon>
        <taxon>Hyphomicrobiales</taxon>
        <taxon>Phyllobacteriaceae</taxon>
        <taxon>Nitratireductor</taxon>
    </lineage>
</organism>
<dbReference type="Proteomes" id="UP000199064">
    <property type="component" value="Unassembled WGS sequence"/>
</dbReference>
<dbReference type="InterPro" id="IPR036388">
    <property type="entry name" value="WH-like_DNA-bd_sf"/>
</dbReference>
<dbReference type="Gene3D" id="1.20.58.1460">
    <property type="match status" value="1"/>
</dbReference>
<dbReference type="RefSeq" id="WP_090327089.1">
    <property type="nucleotide sequence ID" value="NZ_FNSL01000001.1"/>
</dbReference>
<evidence type="ECO:0000259" key="1">
    <source>
        <dbReference type="Pfam" id="PF07848"/>
    </source>
</evidence>
<dbReference type="InterPro" id="IPR011965">
    <property type="entry name" value="PaaX_trns_reg"/>
</dbReference>
<proteinExistence type="predicted"/>
<dbReference type="AlphaFoldDB" id="A0A1H4J3E4"/>
<dbReference type="InterPro" id="IPR013225">
    <property type="entry name" value="PaaX_C"/>
</dbReference>
<gene>
    <name evidence="3" type="ORF">SAMN05216452_0962</name>
</gene>
<protein>
    <submittedName>
        <fullName evidence="3">Transcriptional regulator, PaaX family</fullName>
    </submittedName>
</protein>
<sequence length="296" mass="32500">MDAPTEPPETALAGLIDRLHRRGRVRVWSLVITLFGDAIVPRGGEAPLAVLQAVMARLGIEAGALRTAMSRLASDGWVVRERRGRNSFFSLDRHGQHAFDLATRRIYAAGAPDWDGSWTVAIAAPGSNGVHEETLKEHGFLKIADGVYLLPRTPGPDDGPTSGAAPLNDMLIIHGSSAEHPEMLRSLWPSDEIAEAYRELIVEYSALAGSLAVSPLPAPVDAMAARTLLIHDWRRIVLRDPGLPMALLPKDWPGEEARTLVREVYRRLMEPSENWLDHAGLPPLANTDSFQRRFGR</sequence>
<feature type="domain" description="Transcriptional repressor PaaX-like N-terminal" evidence="1">
    <location>
        <begin position="28"/>
        <end position="92"/>
    </location>
</feature>
<feature type="domain" description="Transcriptional repressor PaaX-like C-terminal" evidence="2">
    <location>
        <begin position="188"/>
        <end position="277"/>
    </location>
</feature>
<dbReference type="PANTHER" id="PTHR30319:SF1">
    <property type="entry name" value="TRANSCRIPTIONAL REPRESSOR PAAX"/>
    <property type="match status" value="1"/>
</dbReference>
<dbReference type="Gene3D" id="1.10.10.10">
    <property type="entry name" value="Winged helix-like DNA-binding domain superfamily/Winged helix DNA-binding domain"/>
    <property type="match status" value="1"/>
</dbReference>
<dbReference type="GO" id="GO:0006351">
    <property type="term" value="P:DNA-templated transcription"/>
    <property type="evidence" value="ECO:0007669"/>
    <property type="project" value="InterPro"/>
</dbReference>
<keyword evidence="4" id="KW-1185">Reference proteome</keyword>
<dbReference type="EMBL" id="FNSL01000001">
    <property type="protein sequence ID" value="SEB40859.1"/>
    <property type="molecule type" value="Genomic_DNA"/>
</dbReference>
<accession>A0A1H4J3E4</accession>
<evidence type="ECO:0000313" key="4">
    <source>
        <dbReference type="Proteomes" id="UP000199064"/>
    </source>
</evidence>
<dbReference type="Pfam" id="PF08223">
    <property type="entry name" value="PaaX_C"/>
    <property type="match status" value="1"/>
</dbReference>
<evidence type="ECO:0000313" key="3">
    <source>
        <dbReference type="EMBL" id="SEB40859.1"/>
    </source>
</evidence>
<name>A0A1H4J3E4_9HYPH</name>
<evidence type="ECO:0000259" key="2">
    <source>
        <dbReference type="Pfam" id="PF08223"/>
    </source>
</evidence>
<dbReference type="Pfam" id="PF07848">
    <property type="entry name" value="PaaX"/>
    <property type="match status" value="1"/>
</dbReference>
<dbReference type="PANTHER" id="PTHR30319">
    <property type="entry name" value="PHENYLACETIC ACID REGULATOR-RELATED TRANSCRIPTIONAL REPRESSOR"/>
    <property type="match status" value="1"/>
</dbReference>
<dbReference type="InterPro" id="IPR012906">
    <property type="entry name" value="PaaX-like_N"/>
</dbReference>
<dbReference type="PIRSF" id="PIRSF020623">
    <property type="entry name" value="PaaX"/>
    <property type="match status" value="1"/>
</dbReference>
<reference evidence="4" key="1">
    <citation type="submission" date="2016-10" db="EMBL/GenBank/DDBJ databases">
        <authorList>
            <person name="Varghese N."/>
            <person name="Submissions S."/>
        </authorList>
    </citation>
    <scope>NUCLEOTIDE SEQUENCE [LARGE SCALE GENOMIC DNA]</scope>
    <source>
        <strain evidence="4">ES.061</strain>
    </source>
</reference>